<protein>
    <submittedName>
        <fullName evidence="1">Uncharacterized protein</fullName>
    </submittedName>
</protein>
<proteinExistence type="predicted"/>
<accession>A0A8S5TBR6</accession>
<sequence>MTTLEKMDALCDEMDEDNSIHELCALLDAIYRMTNDSDLGTSETTLLYMARGTQKKRKNGLILMR</sequence>
<organism evidence="1">
    <name type="scientific">Myoviridae sp. ct89I2</name>
    <dbReference type="NCBI Taxonomy" id="2827662"/>
    <lineage>
        <taxon>Viruses</taxon>
        <taxon>Duplodnaviria</taxon>
        <taxon>Heunggongvirae</taxon>
        <taxon>Uroviricota</taxon>
        <taxon>Caudoviricetes</taxon>
    </lineage>
</organism>
<dbReference type="EMBL" id="BK032795">
    <property type="protein sequence ID" value="DAF60721.1"/>
    <property type="molecule type" value="Genomic_DNA"/>
</dbReference>
<name>A0A8S5TBR6_9CAUD</name>
<reference evidence="1" key="1">
    <citation type="journal article" date="2021" name="Proc. Natl. Acad. Sci. U.S.A.">
        <title>A Catalog of Tens of Thousands of Viruses from Human Metagenomes Reveals Hidden Associations with Chronic Diseases.</title>
        <authorList>
            <person name="Tisza M.J."/>
            <person name="Buck C.B."/>
        </authorList>
    </citation>
    <scope>NUCLEOTIDE SEQUENCE</scope>
    <source>
        <strain evidence="1">Ct89I2</strain>
    </source>
</reference>
<evidence type="ECO:0000313" key="1">
    <source>
        <dbReference type="EMBL" id="DAF60721.1"/>
    </source>
</evidence>